<name>A0ABY6CYN4_9BACT</name>
<feature type="domain" description="DUF6787" evidence="2">
    <location>
        <begin position="21"/>
        <end position="96"/>
    </location>
</feature>
<dbReference type="EMBL" id="CP106735">
    <property type="protein sequence ID" value="UXX79022.1"/>
    <property type="molecule type" value="Genomic_DNA"/>
</dbReference>
<accession>A0ABY6CYN4</accession>
<keyword evidence="1" id="KW-1133">Transmembrane helix</keyword>
<evidence type="ECO:0000259" key="2">
    <source>
        <dbReference type="Pfam" id="PF20584"/>
    </source>
</evidence>
<keyword evidence="4" id="KW-1185">Reference proteome</keyword>
<proteinExistence type="predicted"/>
<gene>
    <name evidence="3" type="ORF">N7E81_16835</name>
</gene>
<feature type="transmembrane region" description="Helical" evidence="1">
    <location>
        <begin position="20"/>
        <end position="36"/>
    </location>
</feature>
<keyword evidence="1" id="KW-0812">Transmembrane</keyword>
<dbReference type="Proteomes" id="UP001062165">
    <property type="component" value="Chromosome"/>
</dbReference>
<dbReference type="Pfam" id="PF20584">
    <property type="entry name" value="DUF6787"/>
    <property type="match status" value="1"/>
</dbReference>
<evidence type="ECO:0000313" key="3">
    <source>
        <dbReference type="EMBL" id="UXX79022.1"/>
    </source>
</evidence>
<organism evidence="3 4">
    <name type="scientific">Reichenbachiella carrageenanivorans</name>
    <dbReference type="NCBI Taxonomy" id="2979869"/>
    <lineage>
        <taxon>Bacteria</taxon>
        <taxon>Pseudomonadati</taxon>
        <taxon>Bacteroidota</taxon>
        <taxon>Cytophagia</taxon>
        <taxon>Cytophagales</taxon>
        <taxon>Reichenbachiellaceae</taxon>
        <taxon>Reichenbachiella</taxon>
    </lineage>
</organism>
<dbReference type="RefSeq" id="WP_263050765.1">
    <property type="nucleotide sequence ID" value="NZ_CP106735.1"/>
</dbReference>
<feature type="transmembrane region" description="Helical" evidence="1">
    <location>
        <begin position="56"/>
        <end position="84"/>
    </location>
</feature>
<protein>
    <submittedName>
        <fullName evidence="3">Prolipoprotein diacylglyceryl transferase</fullName>
    </submittedName>
</protein>
<dbReference type="GO" id="GO:0016740">
    <property type="term" value="F:transferase activity"/>
    <property type="evidence" value="ECO:0007669"/>
    <property type="project" value="UniProtKB-KW"/>
</dbReference>
<keyword evidence="1" id="KW-0472">Membrane</keyword>
<sequence>MGFLQSLKKRWKLDSVRQVILVLVTFACTGFTVMWLKTPIVGWISGSDGHQTIYTILYYIFILPIYNIILLIYGFLFGQFAFFWDFEKKTWYRMTRQKHKIKSE</sequence>
<evidence type="ECO:0000256" key="1">
    <source>
        <dbReference type="SAM" id="Phobius"/>
    </source>
</evidence>
<evidence type="ECO:0000313" key="4">
    <source>
        <dbReference type="Proteomes" id="UP001062165"/>
    </source>
</evidence>
<dbReference type="InterPro" id="IPR046714">
    <property type="entry name" value="DUF6787"/>
</dbReference>
<keyword evidence="3" id="KW-0808">Transferase</keyword>
<reference evidence="3" key="1">
    <citation type="submission" date="2022-10" db="EMBL/GenBank/DDBJ databases">
        <title>Comparative genomics and taxonomic characterization of three novel marine species of genus Reichenbachiella exhibiting antioxidant and polysaccharide degradation activities.</title>
        <authorList>
            <person name="Muhammad N."/>
            <person name="Lee Y.-J."/>
            <person name="Ko J."/>
            <person name="Kim S.-G."/>
        </authorList>
    </citation>
    <scope>NUCLEOTIDE SEQUENCE</scope>
    <source>
        <strain evidence="3">Wsw4-B4</strain>
    </source>
</reference>